<evidence type="ECO:0000259" key="17">
    <source>
        <dbReference type="Pfam" id="PF08263"/>
    </source>
</evidence>
<dbReference type="InterPro" id="IPR032675">
    <property type="entry name" value="LRR_dom_sf"/>
</dbReference>
<gene>
    <name evidence="18" type="ORF">RHGRI_008239</name>
</gene>
<dbReference type="SUPFAM" id="SSF52058">
    <property type="entry name" value="L domain-like"/>
    <property type="match status" value="2"/>
</dbReference>
<organism evidence="18 19">
    <name type="scientific">Rhododendron griersonianum</name>
    <dbReference type="NCBI Taxonomy" id="479676"/>
    <lineage>
        <taxon>Eukaryota</taxon>
        <taxon>Viridiplantae</taxon>
        <taxon>Streptophyta</taxon>
        <taxon>Embryophyta</taxon>
        <taxon>Tracheophyta</taxon>
        <taxon>Spermatophyta</taxon>
        <taxon>Magnoliopsida</taxon>
        <taxon>eudicotyledons</taxon>
        <taxon>Gunneridae</taxon>
        <taxon>Pentapetalae</taxon>
        <taxon>asterids</taxon>
        <taxon>Ericales</taxon>
        <taxon>Ericaceae</taxon>
        <taxon>Ericoideae</taxon>
        <taxon>Rhodoreae</taxon>
        <taxon>Rhododendron</taxon>
    </lineage>
</organism>
<comment type="caution">
    <text evidence="18">The sequence shown here is derived from an EMBL/GenBank/DDBJ whole genome shotgun (WGS) entry which is preliminary data.</text>
</comment>
<dbReference type="FunFam" id="3.80.10.10:FF:000383">
    <property type="entry name" value="Leucine-rich repeat receptor protein kinase EMS1"/>
    <property type="match status" value="1"/>
</dbReference>
<evidence type="ECO:0000256" key="7">
    <source>
        <dbReference type="ARBA" id="ARBA00022737"/>
    </source>
</evidence>
<dbReference type="PANTHER" id="PTHR48063:SF98">
    <property type="entry name" value="LRR RECEPTOR-LIKE SERINE_THREONINE-PROTEIN KINASE FLS2"/>
    <property type="match status" value="1"/>
</dbReference>
<feature type="domain" description="UvrD-like helicase ATP-binding" evidence="16">
    <location>
        <begin position="653"/>
        <end position="732"/>
    </location>
</feature>
<evidence type="ECO:0000259" key="16">
    <source>
        <dbReference type="Pfam" id="PF00580"/>
    </source>
</evidence>
<dbReference type="Pfam" id="PF00580">
    <property type="entry name" value="UvrD-helicase"/>
    <property type="match status" value="1"/>
</dbReference>
<evidence type="ECO:0000256" key="13">
    <source>
        <dbReference type="ARBA" id="ARBA00023136"/>
    </source>
</evidence>
<evidence type="ECO:0000256" key="1">
    <source>
        <dbReference type="ARBA" id="ARBA00004251"/>
    </source>
</evidence>
<evidence type="ECO:0000256" key="8">
    <source>
        <dbReference type="ARBA" id="ARBA00022741"/>
    </source>
</evidence>
<dbReference type="PANTHER" id="PTHR48063">
    <property type="entry name" value="LRR RECEPTOR-LIKE KINASE"/>
    <property type="match status" value="1"/>
</dbReference>
<name>A0AAV6L2S3_9ERIC</name>
<evidence type="ECO:0000256" key="4">
    <source>
        <dbReference type="ARBA" id="ARBA00022614"/>
    </source>
</evidence>
<evidence type="ECO:0000256" key="5">
    <source>
        <dbReference type="ARBA" id="ARBA00022692"/>
    </source>
</evidence>
<dbReference type="Pfam" id="PF00560">
    <property type="entry name" value="LRR_1"/>
    <property type="match status" value="4"/>
</dbReference>
<dbReference type="InterPro" id="IPR003591">
    <property type="entry name" value="Leu-rich_rpt_typical-subtyp"/>
</dbReference>
<feature type="chain" id="PRO_5044023220" description="Leucine-rich repeat-containing N-terminal plant-type domain-containing protein" evidence="15">
    <location>
        <begin position="30"/>
        <end position="745"/>
    </location>
</feature>
<dbReference type="InterPro" id="IPR014016">
    <property type="entry name" value="UvrD-like_ATP-bd"/>
</dbReference>
<keyword evidence="3" id="KW-1003">Cell membrane</keyword>
<dbReference type="SUPFAM" id="SSF52540">
    <property type="entry name" value="P-loop containing nucleoside triphosphate hydrolases"/>
    <property type="match status" value="1"/>
</dbReference>
<keyword evidence="10" id="KW-0347">Helicase</keyword>
<comment type="subcellular location">
    <subcellularLocation>
        <location evidence="1">Cell membrane</location>
        <topology evidence="1">Single-pass type I membrane protein</topology>
    </subcellularLocation>
</comment>
<evidence type="ECO:0000256" key="10">
    <source>
        <dbReference type="ARBA" id="ARBA00022806"/>
    </source>
</evidence>
<dbReference type="GO" id="GO:0016787">
    <property type="term" value="F:hydrolase activity"/>
    <property type="evidence" value="ECO:0007669"/>
    <property type="project" value="UniProtKB-KW"/>
</dbReference>
<feature type="signal peptide" evidence="15">
    <location>
        <begin position="1"/>
        <end position="29"/>
    </location>
</feature>
<dbReference type="InterPro" id="IPR013210">
    <property type="entry name" value="LRR_N_plant-typ"/>
</dbReference>
<keyword evidence="13" id="KW-0472">Membrane</keyword>
<dbReference type="SMART" id="SM00369">
    <property type="entry name" value="LRR_TYP"/>
    <property type="match status" value="3"/>
</dbReference>
<dbReference type="GO" id="GO:0006952">
    <property type="term" value="P:defense response"/>
    <property type="evidence" value="ECO:0007669"/>
    <property type="project" value="UniProtKB-ARBA"/>
</dbReference>
<keyword evidence="12" id="KW-1133">Transmembrane helix</keyword>
<keyword evidence="7" id="KW-0677">Repeat</keyword>
<keyword evidence="14" id="KW-0325">Glycoprotein</keyword>
<comment type="similarity">
    <text evidence="2">Belongs to the RLP family.</text>
</comment>
<evidence type="ECO:0000256" key="2">
    <source>
        <dbReference type="ARBA" id="ARBA00009592"/>
    </source>
</evidence>
<evidence type="ECO:0000256" key="14">
    <source>
        <dbReference type="ARBA" id="ARBA00023180"/>
    </source>
</evidence>
<dbReference type="Pfam" id="PF08263">
    <property type="entry name" value="LRRNT_2"/>
    <property type="match status" value="1"/>
</dbReference>
<keyword evidence="11" id="KW-0067">ATP-binding</keyword>
<dbReference type="Gene3D" id="3.40.50.300">
    <property type="entry name" value="P-loop containing nucleotide triphosphate hydrolases"/>
    <property type="match status" value="1"/>
</dbReference>
<sequence>MVPSMTTSATFAFLVCFLISIATFHVCFCNGSSSNHTQNNITCFENEREALVKFKQDLKDPSNRLSSWDIGKDCCQWAGVVCDNFTGHVREIQLQSPDEDSFPVTYAEYEVYLRHKLQGKVNPALLDLKHLQYLDLSNNDFEGTHIPSFIGSIATLRYLNLSRAGFGGTIPPQLGNVTTMRYLDLGHNDGLLCGNSHWLSRLVLLQHLDMSGVNLSKAFDWLQVTSNLLSLVELHLSGCELEYVVSPSSTNKINFTLLDILDLSSNNLGSSVLGWILSLNHLVSLDLSECGFYGPVPSGIQNMTSLRVLDWSRNPSNSTIPNWLYSLSHLQSLSLHGNLLHGAVSTAIENLTSLISLDIRSNSLSGPIPVSIGRLSSLITLDLSSNKLNGTLPRSLGKLAKLEGLFLCYNLLEGVVSDIHFANLTRLRYLYAGWNNLNLKPSENWVPPFQLEYLYLDSWRIADAKRIETPAQVMGVKRFPLSEISTNTPSPASVKGVKLKEGECNSTSSYTGLWDCKIDSSLSSRTRIEKFDDSLRERRTNVAVETRRGNNSSIDPMRILLEEIDALCEQKAVIKSESEGCGNNFQLENQSAEGIISSEYKVNLSSVFPDLLKTEGVSNSSEDPVCEVGEGRISKAAQNGNMPVEYVKYMDSLNDRQGEAACGDISIPLMIVAGPGSGKTSTMVGHVLMLLNELLVRHWSIQHSDAMTFPTAAASEMRDRIVAKAGKATAKELPFIFPATLSFTC</sequence>
<dbReference type="GO" id="GO:0005524">
    <property type="term" value="F:ATP binding"/>
    <property type="evidence" value="ECO:0007669"/>
    <property type="project" value="UniProtKB-KW"/>
</dbReference>
<dbReference type="GO" id="GO:0004386">
    <property type="term" value="F:helicase activity"/>
    <property type="evidence" value="ECO:0007669"/>
    <property type="project" value="UniProtKB-KW"/>
</dbReference>
<accession>A0AAV6L2S3</accession>
<keyword evidence="8" id="KW-0547">Nucleotide-binding</keyword>
<dbReference type="EMBL" id="JACTNZ010000003">
    <property type="protein sequence ID" value="KAG5558237.1"/>
    <property type="molecule type" value="Genomic_DNA"/>
</dbReference>
<reference evidence="18" key="1">
    <citation type="submission" date="2020-08" db="EMBL/GenBank/DDBJ databases">
        <title>Plant Genome Project.</title>
        <authorList>
            <person name="Zhang R.-G."/>
        </authorList>
    </citation>
    <scope>NUCLEOTIDE SEQUENCE</scope>
    <source>
        <strain evidence="18">WSP0</strain>
        <tissue evidence="18">Leaf</tissue>
    </source>
</reference>
<dbReference type="InterPro" id="IPR001611">
    <property type="entry name" value="Leu-rich_rpt"/>
</dbReference>
<dbReference type="PRINTS" id="PR00019">
    <property type="entry name" value="LEURICHRPT"/>
</dbReference>
<keyword evidence="4" id="KW-0433">Leucine-rich repeat</keyword>
<proteinExistence type="inferred from homology"/>
<keyword evidence="5" id="KW-0812">Transmembrane</keyword>
<dbReference type="GO" id="GO:0005886">
    <property type="term" value="C:plasma membrane"/>
    <property type="evidence" value="ECO:0007669"/>
    <property type="project" value="UniProtKB-SubCell"/>
</dbReference>
<dbReference type="GO" id="GO:0051707">
    <property type="term" value="P:response to other organism"/>
    <property type="evidence" value="ECO:0007669"/>
    <property type="project" value="UniProtKB-ARBA"/>
</dbReference>
<dbReference type="InterPro" id="IPR046956">
    <property type="entry name" value="RLP23-like"/>
</dbReference>
<evidence type="ECO:0000256" key="12">
    <source>
        <dbReference type="ARBA" id="ARBA00022989"/>
    </source>
</evidence>
<evidence type="ECO:0000256" key="15">
    <source>
        <dbReference type="SAM" id="SignalP"/>
    </source>
</evidence>
<dbReference type="InterPro" id="IPR027417">
    <property type="entry name" value="P-loop_NTPase"/>
</dbReference>
<evidence type="ECO:0008006" key="20">
    <source>
        <dbReference type="Google" id="ProtNLM"/>
    </source>
</evidence>
<dbReference type="Proteomes" id="UP000823749">
    <property type="component" value="Chromosome 3"/>
</dbReference>
<evidence type="ECO:0000256" key="9">
    <source>
        <dbReference type="ARBA" id="ARBA00022801"/>
    </source>
</evidence>
<evidence type="ECO:0000256" key="11">
    <source>
        <dbReference type="ARBA" id="ARBA00022840"/>
    </source>
</evidence>
<evidence type="ECO:0000313" key="19">
    <source>
        <dbReference type="Proteomes" id="UP000823749"/>
    </source>
</evidence>
<keyword evidence="6 15" id="KW-0732">Signal</keyword>
<evidence type="ECO:0000313" key="18">
    <source>
        <dbReference type="EMBL" id="KAG5558237.1"/>
    </source>
</evidence>
<protein>
    <recommendedName>
        <fullName evidence="20">Leucine-rich repeat-containing N-terminal plant-type domain-containing protein</fullName>
    </recommendedName>
</protein>
<dbReference type="Pfam" id="PF13855">
    <property type="entry name" value="LRR_8"/>
    <property type="match status" value="1"/>
</dbReference>
<dbReference type="Gene3D" id="3.80.10.10">
    <property type="entry name" value="Ribonuclease Inhibitor"/>
    <property type="match status" value="3"/>
</dbReference>
<dbReference type="AlphaFoldDB" id="A0AAV6L2S3"/>
<evidence type="ECO:0000256" key="3">
    <source>
        <dbReference type="ARBA" id="ARBA00022475"/>
    </source>
</evidence>
<evidence type="ECO:0000256" key="6">
    <source>
        <dbReference type="ARBA" id="ARBA00022729"/>
    </source>
</evidence>
<keyword evidence="19" id="KW-1185">Reference proteome</keyword>
<feature type="domain" description="Leucine-rich repeat-containing N-terminal plant-type" evidence="17">
    <location>
        <begin position="46"/>
        <end position="83"/>
    </location>
</feature>
<keyword evidence="9" id="KW-0378">Hydrolase</keyword>